<proteinExistence type="predicted"/>
<evidence type="ECO:0000313" key="1">
    <source>
        <dbReference type="EMBL" id="TDC87534.1"/>
    </source>
</evidence>
<accession>A0A4R4UF82</accession>
<keyword evidence="2" id="KW-1185">Reference proteome</keyword>
<comment type="caution">
    <text evidence="1">The sequence shown here is derived from an EMBL/GenBank/DDBJ whole genome shotgun (WGS) entry which is preliminary data.</text>
</comment>
<gene>
    <name evidence="1" type="ORF">E1161_25530</name>
</gene>
<dbReference type="Proteomes" id="UP000294744">
    <property type="component" value="Unassembled WGS sequence"/>
</dbReference>
<evidence type="ECO:0000313" key="2">
    <source>
        <dbReference type="Proteomes" id="UP000294744"/>
    </source>
</evidence>
<dbReference type="AlphaFoldDB" id="A0A4R4UF82"/>
<dbReference type="RefSeq" id="WP_132627284.1">
    <property type="nucleotide sequence ID" value="NZ_SMKV01000054.1"/>
</dbReference>
<name>A0A4R4UF82_9PSEU</name>
<dbReference type="EMBL" id="SMKV01000054">
    <property type="protein sequence ID" value="TDC87534.1"/>
    <property type="molecule type" value="Genomic_DNA"/>
</dbReference>
<protein>
    <submittedName>
        <fullName evidence="1">Uncharacterized protein</fullName>
    </submittedName>
</protein>
<organism evidence="1 2">
    <name type="scientific">Saccharopolyspora aridisoli</name>
    <dbReference type="NCBI Taxonomy" id="2530385"/>
    <lineage>
        <taxon>Bacteria</taxon>
        <taxon>Bacillati</taxon>
        <taxon>Actinomycetota</taxon>
        <taxon>Actinomycetes</taxon>
        <taxon>Pseudonocardiales</taxon>
        <taxon>Pseudonocardiaceae</taxon>
        <taxon>Saccharopolyspora</taxon>
    </lineage>
</organism>
<sequence>MPCPPTYSCVVLLPVGNGGGQRCRDPSDAIATLALVDPQEIDESKLVQLLHAADSAADNGSTSAR</sequence>
<reference evidence="1 2" key="1">
    <citation type="submission" date="2019-03" db="EMBL/GenBank/DDBJ databases">
        <title>Draft genome sequences of novel Actinobacteria.</title>
        <authorList>
            <person name="Sahin N."/>
            <person name="Ay H."/>
            <person name="Saygin H."/>
        </authorList>
    </citation>
    <scope>NUCLEOTIDE SEQUENCE [LARGE SCALE GENOMIC DNA]</scope>
    <source>
        <strain evidence="1 2">16K404</strain>
    </source>
</reference>